<dbReference type="GO" id="GO:0016887">
    <property type="term" value="F:ATP hydrolysis activity"/>
    <property type="evidence" value="ECO:0007669"/>
    <property type="project" value="InterPro"/>
</dbReference>
<evidence type="ECO:0000256" key="1">
    <source>
        <dbReference type="ARBA" id="ARBA00022448"/>
    </source>
</evidence>
<name>A0A7C3KSS0_DICTH</name>
<dbReference type="Gene3D" id="3.40.50.300">
    <property type="entry name" value="P-loop containing nucleotide triphosphate hydrolases"/>
    <property type="match status" value="1"/>
</dbReference>
<dbReference type="AlphaFoldDB" id="A0A7C3KSS0"/>
<evidence type="ECO:0000256" key="3">
    <source>
        <dbReference type="ARBA" id="ARBA00022840"/>
    </source>
</evidence>
<dbReference type="NCBIfam" id="TIGR01727">
    <property type="entry name" value="oligo_HPY"/>
    <property type="match status" value="1"/>
</dbReference>
<evidence type="ECO:0000313" key="5">
    <source>
        <dbReference type="EMBL" id="HGK24587.1"/>
    </source>
</evidence>
<organism evidence="5">
    <name type="scientific">Dictyoglomus thermophilum</name>
    <dbReference type="NCBI Taxonomy" id="14"/>
    <lineage>
        <taxon>Bacteria</taxon>
        <taxon>Pseudomonadati</taxon>
        <taxon>Dictyoglomota</taxon>
        <taxon>Dictyoglomia</taxon>
        <taxon>Dictyoglomales</taxon>
        <taxon>Dictyoglomaceae</taxon>
        <taxon>Dictyoglomus</taxon>
    </lineage>
</organism>
<keyword evidence="2" id="KW-0547">Nucleotide-binding</keyword>
<evidence type="ECO:0000259" key="4">
    <source>
        <dbReference type="PROSITE" id="PS50893"/>
    </source>
</evidence>
<dbReference type="Pfam" id="PF08352">
    <property type="entry name" value="oligo_HPY"/>
    <property type="match status" value="1"/>
</dbReference>
<dbReference type="PANTHER" id="PTHR43067">
    <property type="entry name" value="OLIGOPEPTIDE/DIPEPTIDE ABC TRANSPORTER, ATPASE SUBUNIT"/>
    <property type="match status" value="1"/>
</dbReference>
<dbReference type="PROSITE" id="PS50893">
    <property type="entry name" value="ABC_TRANSPORTER_2"/>
    <property type="match status" value="1"/>
</dbReference>
<dbReference type="SUPFAM" id="SSF52540">
    <property type="entry name" value="P-loop containing nucleoside triphosphate hydrolases"/>
    <property type="match status" value="1"/>
</dbReference>
<dbReference type="SMART" id="SM00382">
    <property type="entry name" value="AAA"/>
    <property type="match status" value="1"/>
</dbReference>
<reference evidence="5" key="1">
    <citation type="journal article" date="2020" name="mSystems">
        <title>Genome- and Community-Level Interaction Insights into Carbon Utilization and Element Cycling Functions of Hydrothermarchaeota in Hydrothermal Sediment.</title>
        <authorList>
            <person name="Zhou Z."/>
            <person name="Liu Y."/>
            <person name="Xu W."/>
            <person name="Pan J."/>
            <person name="Luo Z.H."/>
            <person name="Li M."/>
        </authorList>
    </citation>
    <scope>NUCLEOTIDE SEQUENCE [LARGE SCALE GENOMIC DNA]</scope>
    <source>
        <strain evidence="5">SpSt-70</strain>
    </source>
</reference>
<dbReference type="GO" id="GO:0015833">
    <property type="term" value="P:peptide transport"/>
    <property type="evidence" value="ECO:0007669"/>
    <property type="project" value="InterPro"/>
</dbReference>
<dbReference type="InterPro" id="IPR013563">
    <property type="entry name" value="Oligopep_ABC_C"/>
</dbReference>
<dbReference type="RefSeq" id="WP_149122333.1">
    <property type="nucleotide sequence ID" value="NZ_VTFL01000001.1"/>
</dbReference>
<dbReference type="CDD" id="cd03257">
    <property type="entry name" value="ABC_NikE_OppD_transporters"/>
    <property type="match status" value="1"/>
</dbReference>
<gene>
    <name evidence="5" type="ORF">ENU78_09230</name>
</gene>
<protein>
    <submittedName>
        <fullName evidence="5">ABC transporter ATP-binding protein</fullName>
    </submittedName>
</protein>
<dbReference type="InterPro" id="IPR017871">
    <property type="entry name" value="ABC_transporter-like_CS"/>
</dbReference>
<accession>A0A7C3KSS0</accession>
<dbReference type="GO" id="GO:0005524">
    <property type="term" value="F:ATP binding"/>
    <property type="evidence" value="ECO:0007669"/>
    <property type="project" value="UniProtKB-KW"/>
</dbReference>
<comment type="caution">
    <text evidence="5">The sequence shown here is derived from an EMBL/GenBank/DDBJ whole genome shotgun (WGS) entry which is preliminary data.</text>
</comment>
<dbReference type="PROSITE" id="PS00211">
    <property type="entry name" value="ABC_TRANSPORTER_1"/>
    <property type="match status" value="1"/>
</dbReference>
<dbReference type="PANTHER" id="PTHR43067:SF4">
    <property type="entry name" value="OLIGOPEPTIDE ABC TRANSPORTER, ATP-BINDING PROTEIN"/>
    <property type="match status" value="1"/>
</dbReference>
<dbReference type="InterPro" id="IPR027417">
    <property type="entry name" value="P-loop_NTPase"/>
</dbReference>
<dbReference type="InterPro" id="IPR003439">
    <property type="entry name" value="ABC_transporter-like_ATP-bd"/>
</dbReference>
<proteinExistence type="predicted"/>
<dbReference type="InterPro" id="IPR003593">
    <property type="entry name" value="AAA+_ATPase"/>
</dbReference>
<dbReference type="EMBL" id="DTDV01000023">
    <property type="protein sequence ID" value="HGK24587.1"/>
    <property type="molecule type" value="Genomic_DNA"/>
</dbReference>
<keyword evidence="3 5" id="KW-0067">ATP-binding</keyword>
<dbReference type="Pfam" id="PF00005">
    <property type="entry name" value="ABC_tran"/>
    <property type="match status" value="1"/>
</dbReference>
<keyword evidence="1" id="KW-0813">Transport</keyword>
<sequence length="326" mass="36578">MSIILKTENLKAFYILKYLGEEQVIKAVNGVTLEILENEIYGIAGESGCGKSTLLKVLLASLDPPLKHIDGSLFYNFDSNFIDVLRIPKEELKKFRWKFISYIPQGSMHVLNPVKKVKDSFLEVLESHVKEKDKKAYLELSIEHLKELGLSREILEAYPHQLSGGMRQRVVIALSTLLHPKIILADEPTTALDVVAQRAVIQLLKSIQDNLQNTIIIVTHDMGIHAQITTKMAIMYSGKIVENAPTKEIFKNPLHPYTKYLIQSLPHIGDKEPREGIQGSPPSLISLPPGCAFHPRCPYAQPICKSEEPMLREVSPGHKVACFIVT</sequence>
<feature type="domain" description="ABC transporter" evidence="4">
    <location>
        <begin position="5"/>
        <end position="262"/>
    </location>
</feature>
<evidence type="ECO:0000256" key="2">
    <source>
        <dbReference type="ARBA" id="ARBA00022741"/>
    </source>
</evidence>